<name>A0A1H8G926_9EURY</name>
<protein>
    <submittedName>
        <fullName evidence="1">Uncharacterized protein</fullName>
    </submittedName>
</protein>
<gene>
    <name evidence="1" type="ORF">SAMN05216388_100327</name>
</gene>
<dbReference type="AlphaFoldDB" id="A0A1H8G926"/>
<dbReference type="RefSeq" id="WP_092657857.1">
    <property type="nucleotide sequence ID" value="NZ_FOCX01000003.1"/>
</dbReference>
<sequence>MSATDIDAHDAVKRAVERAVDEYTEAISAVDTGFLNPNTMGIGESEIAEYYSKNHNERTHQAKIELTKTEDAKFQAEVLGVKELQ</sequence>
<evidence type="ECO:0000313" key="1">
    <source>
        <dbReference type="EMBL" id="SEN40254.1"/>
    </source>
</evidence>
<keyword evidence="2" id="KW-1185">Reference proteome</keyword>
<proteinExistence type="predicted"/>
<organism evidence="1 2">
    <name type="scientific">Halorientalis persicus</name>
    <dbReference type="NCBI Taxonomy" id="1367881"/>
    <lineage>
        <taxon>Archaea</taxon>
        <taxon>Methanobacteriati</taxon>
        <taxon>Methanobacteriota</taxon>
        <taxon>Stenosarchaea group</taxon>
        <taxon>Halobacteria</taxon>
        <taxon>Halobacteriales</taxon>
        <taxon>Haloarculaceae</taxon>
        <taxon>Halorientalis</taxon>
    </lineage>
</organism>
<reference evidence="2" key="1">
    <citation type="submission" date="2016-10" db="EMBL/GenBank/DDBJ databases">
        <authorList>
            <person name="Varghese N."/>
            <person name="Submissions S."/>
        </authorList>
    </citation>
    <scope>NUCLEOTIDE SEQUENCE [LARGE SCALE GENOMIC DNA]</scope>
    <source>
        <strain evidence="2">IBRC-M 10043</strain>
    </source>
</reference>
<dbReference type="Proteomes" id="UP000198775">
    <property type="component" value="Unassembled WGS sequence"/>
</dbReference>
<evidence type="ECO:0000313" key="2">
    <source>
        <dbReference type="Proteomes" id="UP000198775"/>
    </source>
</evidence>
<accession>A0A1H8G926</accession>
<dbReference type="EMBL" id="FOCX01000003">
    <property type="protein sequence ID" value="SEN40254.1"/>
    <property type="molecule type" value="Genomic_DNA"/>
</dbReference>